<dbReference type="NCBIfam" id="TIGR00283">
    <property type="entry name" value="arch_pth2"/>
    <property type="match status" value="1"/>
</dbReference>
<comment type="catalytic activity">
    <reaction evidence="4">
        <text>an N-acyl-L-alpha-aminoacyl-tRNA + H2O = an N-acyl-L-amino acid + a tRNA + H(+)</text>
        <dbReference type="Rhea" id="RHEA:54448"/>
        <dbReference type="Rhea" id="RHEA-COMP:10123"/>
        <dbReference type="Rhea" id="RHEA-COMP:13883"/>
        <dbReference type="ChEBI" id="CHEBI:15377"/>
        <dbReference type="ChEBI" id="CHEBI:15378"/>
        <dbReference type="ChEBI" id="CHEBI:59874"/>
        <dbReference type="ChEBI" id="CHEBI:78442"/>
        <dbReference type="ChEBI" id="CHEBI:138191"/>
        <dbReference type="EC" id="3.1.1.29"/>
    </reaction>
</comment>
<keyword evidence="6" id="KW-0812">Transmembrane</keyword>
<evidence type="ECO:0000256" key="5">
    <source>
        <dbReference type="SAM" id="MobiDB-lite"/>
    </source>
</evidence>
<dbReference type="GO" id="GO:0005829">
    <property type="term" value="C:cytosol"/>
    <property type="evidence" value="ECO:0007669"/>
    <property type="project" value="TreeGrafter"/>
</dbReference>
<feature type="compositionally biased region" description="Acidic residues" evidence="5">
    <location>
        <begin position="219"/>
        <end position="230"/>
    </location>
</feature>
<feature type="compositionally biased region" description="Low complexity" evidence="5">
    <location>
        <begin position="382"/>
        <end position="394"/>
    </location>
</feature>
<evidence type="ECO:0000256" key="2">
    <source>
        <dbReference type="ARBA" id="ARBA00022801"/>
    </source>
</evidence>
<dbReference type="Proteomes" id="UP000321518">
    <property type="component" value="Unassembled WGS sequence"/>
</dbReference>
<feature type="region of interest" description="Disordered" evidence="5">
    <location>
        <begin position="200"/>
        <end position="274"/>
    </location>
</feature>
<dbReference type="EC" id="3.1.1.29" evidence="1"/>
<gene>
    <name evidence="7" type="ORF">Rt10032_c07g3226</name>
</gene>
<dbReference type="PANTHER" id="PTHR12649:SF11">
    <property type="entry name" value="PEPTIDYL-TRNA HYDROLASE 2, MITOCHONDRIAL"/>
    <property type="match status" value="1"/>
</dbReference>
<evidence type="ECO:0000256" key="1">
    <source>
        <dbReference type="ARBA" id="ARBA00013260"/>
    </source>
</evidence>
<evidence type="ECO:0000313" key="8">
    <source>
        <dbReference type="Proteomes" id="UP000321518"/>
    </source>
</evidence>
<dbReference type="SUPFAM" id="SSF102462">
    <property type="entry name" value="Peptidyl-tRNA hydrolase II"/>
    <property type="match status" value="1"/>
</dbReference>
<dbReference type="EMBL" id="BJWK01000007">
    <property type="protein sequence ID" value="GEM09209.1"/>
    <property type="molecule type" value="Genomic_DNA"/>
</dbReference>
<dbReference type="InterPro" id="IPR023476">
    <property type="entry name" value="Pep_tRNA_hydro_II_dom_sf"/>
</dbReference>
<keyword evidence="2 7" id="KW-0378">Hydrolase</keyword>
<dbReference type="Gene3D" id="3.40.1490.10">
    <property type="entry name" value="Bit1"/>
    <property type="match status" value="1"/>
</dbReference>
<feature type="transmembrane region" description="Helical" evidence="6">
    <location>
        <begin position="279"/>
        <end position="302"/>
    </location>
</feature>
<keyword evidence="6" id="KW-1133">Transmembrane helix</keyword>
<evidence type="ECO:0000313" key="7">
    <source>
        <dbReference type="EMBL" id="GEM09209.1"/>
    </source>
</evidence>
<keyword evidence="6" id="KW-0472">Membrane</keyword>
<sequence>MTASSVWGTAAAVGLASGLVGYYIGLGSTLGYTRRGTSSAKEDEGESDYETESEEDAADELRAVKAQGDEPCKLVLVVRSDLNMTKGKIAAQCSHATLACYKTLMRSNPKLVQHWERTGQAKIAVKCESEEELEILQASAKSLGVCARSIQDAGRTQVDPGTTTVLGIGPAPVRVVNHVTGHLKLLPSAVYRHNPSRSSLSRRWASVREKRSNASSDDSGSEDENEEDEEKLIGEPAASGARSIRSGGKKQRKQKKFWEMRSMDSGQAQPAQAGQSGNGMIICVIVTVVILVLLGVGGYFMYKQGMLSSIFPSSAASSSTSSPVAGATGGAAVPTAGAGMSDTAAITSNTDTAAASASSASDSSAASGLSYGANNTSASVSAAASGSESGGISESRSEHSGSKGKSVHEEKSKSGNKTGVPTGMPKVFTQTLVTTINGKATTQEGYWANDGGQGVGGTVFKSHWIPKPTNLERLRRRVGDGEPPVAQALLTTLLPVQTAGPS</sequence>
<protein>
    <recommendedName>
        <fullName evidence="1">peptidyl-tRNA hydrolase</fullName>
        <ecNumber evidence="1">3.1.1.29</ecNumber>
    </recommendedName>
</protein>
<comment type="similarity">
    <text evidence="3">Belongs to the PTH2 family.</text>
</comment>
<evidence type="ECO:0000256" key="4">
    <source>
        <dbReference type="ARBA" id="ARBA00048707"/>
    </source>
</evidence>
<reference evidence="7 8" key="1">
    <citation type="submission" date="2019-07" db="EMBL/GenBank/DDBJ databases">
        <title>Rhodotorula toruloides NBRC10032 genome sequencing.</title>
        <authorList>
            <person name="Shida Y."/>
            <person name="Takaku H."/>
            <person name="Ogasawara W."/>
            <person name="Mori K."/>
        </authorList>
    </citation>
    <scope>NUCLEOTIDE SEQUENCE [LARGE SCALE GENOMIC DNA]</scope>
    <source>
        <strain evidence="7 8">NBRC10032</strain>
    </source>
</reference>
<dbReference type="GO" id="GO:0004045">
    <property type="term" value="F:peptidyl-tRNA hydrolase activity"/>
    <property type="evidence" value="ECO:0007669"/>
    <property type="project" value="UniProtKB-EC"/>
</dbReference>
<dbReference type="NCBIfam" id="NF003314">
    <property type="entry name" value="PRK04322.1"/>
    <property type="match status" value="1"/>
</dbReference>
<feature type="compositionally biased region" description="Basic and acidic residues" evidence="5">
    <location>
        <begin position="395"/>
        <end position="413"/>
    </location>
</feature>
<comment type="caution">
    <text evidence="7">The sequence shown here is derived from an EMBL/GenBank/DDBJ whole genome shotgun (WGS) entry which is preliminary data.</text>
</comment>
<organism evidence="7 8">
    <name type="scientific">Rhodotorula toruloides</name>
    <name type="common">Yeast</name>
    <name type="synonym">Rhodosporidium toruloides</name>
    <dbReference type="NCBI Taxonomy" id="5286"/>
    <lineage>
        <taxon>Eukaryota</taxon>
        <taxon>Fungi</taxon>
        <taxon>Dikarya</taxon>
        <taxon>Basidiomycota</taxon>
        <taxon>Pucciniomycotina</taxon>
        <taxon>Microbotryomycetes</taxon>
        <taxon>Sporidiobolales</taxon>
        <taxon>Sporidiobolaceae</taxon>
        <taxon>Rhodotorula</taxon>
    </lineage>
</organism>
<proteinExistence type="inferred from homology"/>
<name>A0A511KFR4_RHOTO</name>
<feature type="region of interest" description="Disordered" evidence="5">
    <location>
        <begin position="382"/>
        <end position="425"/>
    </location>
</feature>
<dbReference type="AlphaFoldDB" id="A0A511KFR4"/>
<feature type="transmembrane region" description="Helical" evidence="6">
    <location>
        <begin position="6"/>
        <end position="25"/>
    </location>
</feature>
<dbReference type="OrthoDB" id="1733656at2759"/>
<dbReference type="PANTHER" id="PTHR12649">
    <property type="entry name" value="PEPTIDYL-TRNA HYDROLASE 2"/>
    <property type="match status" value="1"/>
</dbReference>
<dbReference type="FunFam" id="3.40.1490.10:FF:000001">
    <property type="entry name" value="Peptidyl-tRNA hydrolase 2"/>
    <property type="match status" value="1"/>
</dbReference>
<dbReference type="Pfam" id="PF01981">
    <property type="entry name" value="PTH2"/>
    <property type="match status" value="1"/>
</dbReference>
<evidence type="ECO:0000256" key="6">
    <source>
        <dbReference type="SAM" id="Phobius"/>
    </source>
</evidence>
<dbReference type="InterPro" id="IPR002833">
    <property type="entry name" value="PTH2"/>
</dbReference>
<evidence type="ECO:0000256" key="3">
    <source>
        <dbReference type="ARBA" id="ARBA00038050"/>
    </source>
</evidence>
<dbReference type="CDD" id="cd02430">
    <property type="entry name" value="PTH2"/>
    <property type="match status" value="1"/>
</dbReference>
<accession>A0A511KFR4</accession>